<dbReference type="GeneID" id="93437043"/>
<dbReference type="EMBL" id="AP017624">
    <property type="protein sequence ID" value="BAV41555.1"/>
    <property type="molecule type" value="Genomic_DNA"/>
</dbReference>
<gene>
    <name evidence="3" type="ORF">SHTP_2436</name>
</gene>
<keyword evidence="2" id="KW-0732">Signal</keyword>
<evidence type="ECO:0000313" key="3">
    <source>
        <dbReference type="EMBL" id="BAV41555.1"/>
    </source>
</evidence>
<feature type="chain" id="PRO_5038595220" description="Lipoprotein" evidence="2">
    <location>
        <begin position="24"/>
        <end position="201"/>
    </location>
</feature>
<dbReference type="Proteomes" id="UP000218067">
    <property type="component" value="Chromosome"/>
</dbReference>
<evidence type="ECO:0008006" key="5">
    <source>
        <dbReference type="Google" id="ProtNLM"/>
    </source>
</evidence>
<dbReference type="RefSeq" id="WP_096370776.1">
    <property type="nucleotide sequence ID" value="NZ_AP017624.1"/>
</dbReference>
<name>A0A1B4Y3B8_MYCUL</name>
<organism evidence="3 4">
    <name type="scientific">Mycobacterium ulcerans subsp. shinshuense</name>
    <dbReference type="NCBI Taxonomy" id="1124626"/>
    <lineage>
        <taxon>Bacteria</taxon>
        <taxon>Bacillati</taxon>
        <taxon>Actinomycetota</taxon>
        <taxon>Actinomycetes</taxon>
        <taxon>Mycobacteriales</taxon>
        <taxon>Mycobacteriaceae</taxon>
        <taxon>Mycobacterium</taxon>
        <taxon>Mycobacterium ulcerans group</taxon>
    </lineage>
</organism>
<evidence type="ECO:0000313" key="4">
    <source>
        <dbReference type="Proteomes" id="UP000218067"/>
    </source>
</evidence>
<accession>A0A1B4Y3B8</accession>
<proteinExistence type="predicted"/>
<evidence type="ECO:0000256" key="2">
    <source>
        <dbReference type="SAM" id="SignalP"/>
    </source>
</evidence>
<reference evidence="3 4" key="1">
    <citation type="submission" date="2016-08" db="EMBL/GenBank/DDBJ databases">
        <title>Complete genome sequence of Mycobacterium shinshuense, a subspecies of M. ulcerans.</title>
        <authorList>
            <person name="Yoshida M."/>
            <person name="Ogura Y."/>
            <person name="Hayashi T."/>
            <person name="Hoshino Y."/>
        </authorList>
    </citation>
    <scope>NUCLEOTIDE SEQUENCE [LARGE SCALE GENOMIC DNA]</scope>
    <source>
        <strain evidence="4">ATCC 33728</strain>
    </source>
</reference>
<feature type="compositionally biased region" description="Low complexity" evidence="1">
    <location>
        <begin position="34"/>
        <end position="50"/>
    </location>
</feature>
<evidence type="ECO:0000256" key="1">
    <source>
        <dbReference type="SAM" id="MobiDB-lite"/>
    </source>
</evidence>
<feature type="region of interest" description="Disordered" evidence="1">
    <location>
        <begin position="26"/>
        <end position="50"/>
    </location>
</feature>
<sequence>MRISGTGVGRWAAILLLASTAGCGDGPGVTTGESSPAPTGTTISTPTLPTPSNNLQLANAADYFLDTGNARAGYYFESPSGRWRCAILPHVQAGCQSASGSAIGIHGAPDTVTNSDGTTDAPNAIVVEETGEAHFAVLSKAQSFATVEPAKVLPFNEVLDAAGFRCNFQESVGVSCASEASAQGFTFSSDGYTLQYTDIRP</sequence>
<dbReference type="PROSITE" id="PS51257">
    <property type="entry name" value="PROKAR_LIPOPROTEIN"/>
    <property type="match status" value="1"/>
</dbReference>
<protein>
    <recommendedName>
        <fullName evidence="5">Lipoprotein</fullName>
    </recommendedName>
</protein>
<feature type="signal peptide" evidence="2">
    <location>
        <begin position="1"/>
        <end position="23"/>
    </location>
</feature>
<dbReference type="AlphaFoldDB" id="A0A1B4Y3B8"/>